<dbReference type="InterPro" id="IPR037171">
    <property type="entry name" value="NagB/RpiA_transferase-like"/>
</dbReference>
<dbReference type="GeneID" id="27335960"/>
<feature type="binding site" evidence="6">
    <location>
        <position position="70"/>
    </location>
    <ligand>
        <name>substrate</name>
    </ligand>
</feature>
<dbReference type="RefSeq" id="XP_016233902.1">
    <property type="nucleotide sequence ID" value="XM_016383199.1"/>
</dbReference>
<proteinExistence type="inferred from homology"/>
<dbReference type="AlphaFoldDB" id="A0A0D1YF35"/>
<dbReference type="InterPro" id="IPR002698">
    <property type="entry name" value="FTHF_cligase"/>
</dbReference>
<comment type="catalytic activity">
    <reaction evidence="4">
        <text>(6S)-5-formyl-5,6,7,8-tetrahydrofolate + ATP = (6R)-5,10-methenyltetrahydrofolate + ADP + phosphate</text>
        <dbReference type="Rhea" id="RHEA:10488"/>
        <dbReference type="ChEBI" id="CHEBI:30616"/>
        <dbReference type="ChEBI" id="CHEBI:43474"/>
        <dbReference type="ChEBI" id="CHEBI:57455"/>
        <dbReference type="ChEBI" id="CHEBI:57457"/>
        <dbReference type="ChEBI" id="CHEBI:456216"/>
        <dbReference type="EC" id="6.3.3.2"/>
    </reaction>
</comment>
<dbReference type="GO" id="GO:0005524">
    <property type="term" value="F:ATP binding"/>
    <property type="evidence" value="ECO:0007669"/>
    <property type="project" value="UniProtKB-KW"/>
</dbReference>
<dbReference type="InterPro" id="IPR024185">
    <property type="entry name" value="FTHF_cligase-like_sf"/>
</dbReference>
<dbReference type="STRING" id="91928.A0A0D1YF35"/>
<dbReference type="EC" id="6.3.3.2" evidence="5"/>
<evidence type="ECO:0000313" key="7">
    <source>
        <dbReference type="EMBL" id="KIW13686.1"/>
    </source>
</evidence>
<dbReference type="PANTHER" id="PTHR23407">
    <property type="entry name" value="ATPASE INHIBITOR/5-FORMYLTETRAHYDROFOLATE CYCLO-LIGASE"/>
    <property type="match status" value="1"/>
</dbReference>
<dbReference type="EMBL" id="KN847497">
    <property type="protein sequence ID" value="KIW13686.1"/>
    <property type="molecule type" value="Genomic_DNA"/>
</dbReference>
<keyword evidence="8" id="KW-1185">Reference proteome</keyword>
<reference evidence="7 8" key="1">
    <citation type="submission" date="2015-01" db="EMBL/GenBank/DDBJ databases">
        <title>The Genome Sequence of Exophiala spinifera CBS89968.</title>
        <authorList>
            <consortium name="The Broad Institute Genomics Platform"/>
            <person name="Cuomo C."/>
            <person name="de Hoog S."/>
            <person name="Gorbushina A."/>
            <person name="Stielow B."/>
            <person name="Teixiera M."/>
            <person name="Abouelleil A."/>
            <person name="Chapman S.B."/>
            <person name="Priest M."/>
            <person name="Young S.K."/>
            <person name="Wortman J."/>
            <person name="Nusbaum C."/>
            <person name="Birren B."/>
        </authorList>
    </citation>
    <scope>NUCLEOTIDE SEQUENCE [LARGE SCALE GENOMIC DNA]</scope>
    <source>
        <strain evidence="7 8">CBS 89968</strain>
    </source>
</reference>
<name>A0A0D1YF35_9EURO</name>
<dbReference type="SUPFAM" id="SSF100950">
    <property type="entry name" value="NagB/RpiA/CoA transferase-like"/>
    <property type="match status" value="1"/>
</dbReference>
<feature type="binding site" evidence="6">
    <location>
        <begin position="24"/>
        <end position="28"/>
    </location>
    <ligand>
        <name>ATP</name>
        <dbReference type="ChEBI" id="CHEBI:30616"/>
    </ligand>
</feature>
<dbReference type="OrthoDB" id="2015992at2759"/>
<dbReference type="Gene3D" id="3.40.50.10420">
    <property type="entry name" value="NagB/RpiA/CoA transferase-like"/>
    <property type="match status" value="1"/>
</dbReference>
<evidence type="ECO:0000256" key="2">
    <source>
        <dbReference type="ARBA" id="ARBA00022741"/>
    </source>
</evidence>
<dbReference type="PIRSF" id="PIRSF006806">
    <property type="entry name" value="FTHF_cligase"/>
    <property type="match status" value="1"/>
</dbReference>
<dbReference type="PANTHER" id="PTHR23407:SF1">
    <property type="entry name" value="5-FORMYLTETRAHYDROFOLATE CYCLO-LIGASE"/>
    <property type="match status" value="1"/>
</dbReference>
<evidence type="ECO:0000256" key="5">
    <source>
        <dbReference type="ARBA" id="ARBA00038966"/>
    </source>
</evidence>
<evidence type="ECO:0000313" key="8">
    <source>
        <dbReference type="Proteomes" id="UP000053328"/>
    </source>
</evidence>
<evidence type="ECO:0000256" key="1">
    <source>
        <dbReference type="ARBA" id="ARBA00010638"/>
    </source>
</evidence>
<accession>A0A0D1YF35</accession>
<dbReference type="VEuPathDB" id="FungiDB:PV08_08877"/>
<evidence type="ECO:0000256" key="3">
    <source>
        <dbReference type="ARBA" id="ARBA00022840"/>
    </source>
</evidence>
<feature type="binding site" evidence="6">
    <location>
        <position position="76"/>
    </location>
    <ligand>
        <name>substrate</name>
    </ligand>
</feature>
<keyword evidence="3 6" id="KW-0067">ATP-binding</keyword>
<dbReference type="GO" id="GO:0009396">
    <property type="term" value="P:folic acid-containing compound biosynthetic process"/>
    <property type="evidence" value="ECO:0007669"/>
    <property type="project" value="TreeGrafter"/>
</dbReference>
<protein>
    <recommendedName>
        <fullName evidence="5">5-formyltetrahydrofolate cyclo-ligase</fullName>
        <ecNumber evidence="5">6.3.3.2</ecNumber>
    </recommendedName>
</protein>
<keyword evidence="7" id="KW-0436">Ligase</keyword>
<dbReference type="GO" id="GO:0030272">
    <property type="term" value="F:5-formyltetrahydrofolate cyclo-ligase activity"/>
    <property type="evidence" value="ECO:0007669"/>
    <property type="project" value="UniProtKB-EC"/>
</dbReference>
<dbReference type="HOGENOM" id="CLU_066245_2_1_1"/>
<sequence>MRARLPGWSLRERPMSTITLHEQKAALRKRIGDELKKLSPHEIERQSTAVTNHVLQTPAYRNAKAVAIFLSMPGKEISTRDIVLHSLDCGKAVFVPYLHPGKEPKSRVMDMLQLQDKHDFENLKPDNWGIPSLSRDSEGLRRNALGGLGISNKHDQKVFPVLDLIFVPGVAFDLSHRRLGHGKGFYDRYLEKYKTALDSSQAAQRMPYLVGLALAQQNLPAQEVIPVDQSDWLVDEVITAEKIKVA</sequence>
<organism evidence="7 8">
    <name type="scientific">Exophiala spinifera</name>
    <dbReference type="NCBI Taxonomy" id="91928"/>
    <lineage>
        <taxon>Eukaryota</taxon>
        <taxon>Fungi</taxon>
        <taxon>Dikarya</taxon>
        <taxon>Ascomycota</taxon>
        <taxon>Pezizomycotina</taxon>
        <taxon>Eurotiomycetes</taxon>
        <taxon>Chaetothyriomycetidae</taxon>
        <taxon>Chaetothyriales</taxon>
        <taxon>Herpotrichiellaceae</taxon>
        <taxon>Exophiala</taxon>
    </lineage>
</organism>
<dbReference type="Proteomes" id="UP000053328">
    <property type="component" value="Unassembled WGS sequence"/>
</dbReference>
<dbReference type="GO" id="GO:0005739">
    <property type="term" value="C:mitochondrion"/>
    <property type="evidence" value="ECO:0007669"/>
    <property type="project" value="TreeGrafter"/>
</dbReference>
<dbReference type="GO" id="GO:0035999">
    <property type="term" value="P:tetrahydrofolate interconversion"/>
    <property type="evidence" value="ECO:0007669"/>
    <property type="project" value="TreeGrafter"/>
</dbReference>
<feature type="binding site" evidence="6">
    <location>
        <begin position="178"/>
        <end position="186"/>
    </location>
    <ligand>
        <name>ATP</name>
        <dbReference type="ChEBI" id="CHEBI:30616"/>
    </ligand>
</feature>
<gene>
    <name evidence="7" type="ORF">PV08_08877</name>
</gene>
<evidence type="ECO:0000256" key="6">
    <source>
        <dbReference type="PIRSR" id="PIRSR006806-1"/>
    </source>
</evidence>
<keyword evidence="2 6" id="KW-0547">Nucleotide-binding</keyword>
<dbReference type="Pfam" id="PF01812">
    <property type="entry name" value="5-FTHF_cyc-lig"/>
    <property type="match status" value="1"/>
</dbReference>
<comment type="similarity">
    <text evidence="1">Belongs to the 5-formyltetrahydrofolate cyclo-ligase family.</text>
</comment>
<evidence type="ECO:0000256" key="4">
    <source>
        <dbReference type="ARBA" id="ARBA00036539"/>
    </source>
</evidence>